<dbReference type="EMBL" id="VOSL01000023">
    <property type="protein sequence ID" value="TXD40846.1"/>
    <property type="molecule type" value="Genomic_DNA"/>
</dbReference>
<sequence>MEESLQSAAHYLAMGIEAGALLAIAAGLGGALILALRQRARQNDWSGTYDHLRRRVGRTLLIALEFLLAAEIARSIFAGETLNAALTLGVVVIVRTFLSIAIEMEISGRWPWNGAQHEQTHHDETRH</sequence>
<keyword evidence="1" id="KW-1133">Transmembrane helix</keyword>
<feature type="transmembrane region" description="Helical" evidence="1">
    <location>
        <begin position="12"/>
        <end position="36"/>
    </location>
</feature>
<name>A0A5C6XNV0_9DELT</name>
<keyword evidence="1" id="KW-0812">Transmembrane</keyword>
<accession>A0A5C6XNV0</accession>
<gene>
    <name evidence="2" type="ORF">FRC96_05230</name>
</gene>
<dbReference type="AlphaFoldDB" id="A0A5C6XNV0"/>
<dbReference type="Pfam" id="PF07784">
    <property type="entry name" value="DUF1622"/>
    <property type="match status" value="1"/>
</dbReference>
<keyword evidence="1" id="KW-0472">Membrane</keyword>
<feature type="transmembrane region" description="Helical" evidence="1">
    <location>
        <begin position="56"/>
        <end position="77"/>
    </location>
</feature>
<reference evidence="2 3" key="1">
    <citation type="submission" date="2019-08" db="EMBL/GenBank/DDBJ databases">
        <title>Bradymonadales sp. TMQ2.</title>
        <authorList>
            <person name="Liang Q."/>
        </authorList>
    </citation>
    <scope>NUCLEOTIDE SEQUENCE [LARGE SCALE GENOMIC DNA]</scope>
    <source>
        <strain evidence="2 3">TMQ2</strain>
    </source>
</reference>
<proteinExistence type="predicted"/>
<organism evidence="2 3">
    <name type="scientific">Lujinxingia vulgaris</name>
    <dbReference type="NCBI Taxonomy" id="2600176"/>
    <lineage>
        <taxon>Bacteria</taxon>
        <taxon>Deltaproteobacteria</taxon>
        <taxon>Bradymonadales</taxon>
        <taxon>Lujinxingiaceae</taxon>
        <taxon>Lujinxingia</taxon>
    </lineage>
</organism>
<dbReference type="InterPro" id="IPR012427">
    <property type="entry name" value="DUF1622"/>
</dbReference>
<dbReference type="RefSeq" id="WP_146973455.1">
    <property type="nucleotide sequence ID" value="NZ_VOSL01000023.1"/>
</dbReference>
<dbReference type="PANTHER" id="PTHR38468:SF1">
    <property type="entry name" value="SLL0939 PROTEIN"/>
    <property type="match status" value="1"/>
</dbReference>
<dbReference type="PANTHER" id="PTHR38468">
    <property type="entry name" value="SLL0939 PROTEIN"/>
    <property type="match status" value="1"/>
</dbReference>
<evidence type="ECO:0000313" key="2">
    <source>
        <dbReference type="EMBL" id="TXD40846.1"/>
    </source>
</evidence>
<dbReference type="Proteomes" id="UP000321046">
    <property type="component" value="Unassembled WGS sequence"/>
</dbReference>
<evidence type="ECO:0000256" key="1">
    <source>
        <dbReference type="SAM" id="Phobius"/>
    </source>
</evidence>
<evidence type="ECO:0000313" key="3">
    <source>
        <dbReference type="Proteomes" id="UP000321046"/>
    </source>
</evidence>
<comment type="caution">
    <text evidence="2">The sequence shown here is derived from an EMBL/GenBank/DDBJ whole genome shotgun (WGS) entry which is preliminary data.</text>
</comment>
<feature type="transmembrane region" description="Helical" evidence="1">
    <location>
        <begin position="83"/>
        <end position="102"/>
    </location>
</feature>
<dbReference type="OrthoDB" id="9812897at2"/>
<protein>
    <submittedName>
        <fullName evidence="2">DUF1622 domain-containing protein</fullName>
    </submittedName>
</protein>